<dbReference type="Gene3D" id="1.10.10.10">
    <property type="entry name" value="Winged helix-like DNA-binding domain superfamily/Winged helix DNA-binding domain"/>
    <property type="match status" value="1"/>
</dbReference>
<dbReference type="InterPro" id="IPR036388">
    <property type="entry name" value="WH-like_DNA-bd_sf"/>
</dbReference>
<dbReference type="PANTHER" id="PTHR30427">
    <property type="entry name" value="TRANSCRIPTIONAL ACTIVATOR PROTEIN LYSR"/>
    <property type="match status" value="1"/>
</dbReference>
<proteinExistence type="inferred from homology"/>
<keyword evidence="2" id="KW-0805">Transcription regulation</keyword>
<accession>A0A5N3PHK3</accession>
<dbReference type="Pfam" id="PF00126">
    <property type="entry name" value="HTH_1"/>
    <property type="match status" value="1"/>
</dbReference>
<keyword evidence="3" id="KW-0238">DNA-binding</keyword>
<evidence type="ECO:0000313" key="6">
    <source>
        <dbReference type="EMBL" id="KAB0269219.1"/>
    </source>
</evidence>
<dbReference type="InterPro" id="IPR005119">
    <property type="entry name" value="LysR_subst-bd"/>
</dbReference>
<dbReference type="Pfam" id="PF03466">
    <property type="entry name" value="LysR_substrate"/>
    <property type="match status" value="1"/>
</dbReference>
<dbReference type="GO" id="GO:0010628">
    <property type="term" value="P:positive regulation of gene expression"/>
    <property type="evidence" value="ECO:0007669"/>
    <property type="project" value="TreeGrafter"/>
</dbReference>
<dbReference type="AlphaFoldDB" id="A0A5N3PHK3"/>
<dbReference type="PRINTS" id="PR00039">
    <property type="entry name" value="HTHLYSR"/>
</dbReference>
<dbReference type="SUPFAM" id="SSF46785">
    <property type="entry name" value="Winged helix' DNA-binding domain"/>
    <property type="match status" value="1"/>
</dbReference>
<evidence type="ECO:0000259" key="5">
    <source>
        <dbReference type="PROSITE" id="PS50931"/>
    </source>
</evidence>
<dbReference type="RefSeq" id="WP_150942277.1">
    <property type="nucleotide sequence ID" value="NZ_VCMV01000003.1"/>
</dbReference>
<keyword evidence="4" id="KW-0804">Transcription</keyword>
<dbReference type="FunFam" id="1.10.10.10:FF:000001">
    <property type="entry name" value="LysR family transcriptional regulator"/>
    <property type="match status" value="1"/>
</dbReference>
<dbReference type="Proteomes" id="UP000325684">
    <property type="component" value="Unassembled WGS sequence"/>
</dbReference>
<dbReference type="GO" id="GO:0009089">
    <property type="term" value="P:lysine biosynthetic process via diaminopimelate"/>
    <property type="evidence" value="ECO:0007669"/>
    <property type="project" value="TreeGrafter"/>
</dbReference>
<evidence type="ECO:0000256" key="1">
    <source>
        <dbReference type="ARBA" id="ARBA00009437"/>
    </source>
</evidence>
<dbReference type="OrthoDB" id="8479870at2"/>
<keyword evidence="7" id="KW-1185">Reference proteome</keyword>
<evidence type="ECO:0000256" key="3">
    <source>
        <dbReference type="ARBA" id="ARBA00023125"/>
    </source>
</evidence>
<dbReference type="InterPro" id="IPR000847">
    <property type="entry name" value="LysR_HTH_N"/>
</dbReference>
<protein>
    <submittedName>
        <fullName evidence="6">LysR family transcriptional regulator</fullName>
    </submittedName>
</protein>
<dbReference type="InterPro" id="IPR036390">
    <property type="entry name" value="WH_DNA-bd_sf"/>
</dbReference>
<dbReference type="PROSITE" id="PS50931">
    <property type="entry name" value="HTH_LYSR"/>
    <property type="match status" value="1"/>
</dbReference>
<dbReference type="PANTHER" id="PTHR30427:SF1">
    <property type="entry name" value="TRANSCRIPTIONAL ACTIVATOR PROTEIN LYSR"/>
    <property type="match status" value="1"/>
</dbReference>
<evidence type="ECO:0000256" key="4">
    <source>
        <dbReference type="ARBA" id="ARBA00023163"/>
    </source>
</evidence>
<gene>
    <name evidence="6" type="ORF">FEZ63_03725</name>
</gene>
<dbReference type="GO" id="GO:0003700">
    <property type="term" value="F:DNA-binding transcription factor activity"/>
    <property type="evidence" value="ECO:0007669"/>
    <property type="project" value="InterPro"/>
</dbReference>
<organism evidence="6 7">
    <name type="scientific">Microvirga brassicacearum</name>
    <dbReference type="NCBI Taxonomy" id="2580413"/>
    <lineage>
        <taxon>Bacteria</taxon>
        <taxon>Pseudomonadati</taxon>
        <taxon>Pseudomonadota</taxon>
        <taxon>Alphaproteobacteria</taxon>
        <taxon>Hyphomicrobiales</taxon>
        <taxon>Methylobacteriaceae</taxon>
        <taxon>Microvirga</taxon>
    </lineage>
</organism>
<comment type="caution">
    <text evidence="6">The sequence shown here is derived from an EMBL/GenBank/DDBJ whole genome shotgun (WGS) entry which is preliminary data.</text>
</comment>
<dbReference type="EMBL" id="VCMV01000003">
    <property type="protein sequence ID" value="KAB0269219.1"/>
    <property type="molecule type" value="Genomic_DNA"/>
</dbReference>
<dbReference type="Gene3D" id="3.40.190.290">
    <property type="match status" value="1"/>
</dbReference>
<reference evidence="6 7" key="1">
    <citation type="journal article" date="2019" name="Microorganisms">
        <title>Genome Insights into the Novel Species Microvirga brassicacearum, a Rapeseed Endophyte with Biotechnological Potential.</title>
        <authorList>
            <person name="Jimenez-Gomez A."/>
            <person name="Saati-Santamaria Z."/>
            <person name="Igual J.M."/>
            <person name="Rivas R."/>
            <person name="Mateos P.F."/>
            <person name="Garcia-Fraile P."/>
        </authorList>
    </citation>
    <scope>NUCLEOTIDE SEQUENCE [LARGE SCALE GENOMIC DNA]</scope>
    <source>
        <strain evidence="6 7">CDVBN77</strain>
    </source>
</reference>
<comment type="similarity">
    <text evidence="1">Belongs to the LysR transcriptional regulatory family.</text>
</comment>
<evidence type="ECO:0000256" key="2">
    <source>
        <dbReference type="ARBA" id="ARBA00023015"/>
    </source>
</evidence>
<evidence type="ECO:0000313" key="7">
    <source>
        <dbReference type="Proteomes" id="UP000325684"/>
    </source>
</evidence>
<sequence>MRRPLNLRQIEAFKAVVENGTVSRAAEMLNISQPAVSKLIAHLEEDTGLELFDRLKGRLAPTVRGMRLYEEVDRIFAGVRQVETAVAAIRREEQGRLLVGVMPALSGAFIQQATTGFLRTHPNVYCSIQSRSSQWIADWLVTRKLDVGLISSRIDNPYIATESLMQQPLVCIMPLDHPLTARSLIEPNDLDGVPFISFDPESYTGRQIATVFESYRVRVNFVLDATTSPTLCEFVAAGLGVSLVHPLFISGLQGRVAVRRFEPLVPFDFQLCRAYDIRNASLVEAFVQETRSTAERISRELLSEA</sequence>
<name>A0A5N3PHK3_9HYPH</name>
<dbReference type="SUPFAM" id="SSF53850">
    <property type="entry name" value="Periplasmic binding protein-like II"/>
    <property type="match status" value="1"/>
</dbReference>
<feature type="domain" description="HTH lysR-type" evidence="5">
    <location>
        <begin position="5"/>
        <end position="62"/>
    </location>
</feature>
<dbReference type="GO" id="GO:0043565">
    <property type="term" value="F:sequence-specific DNA binding"/>
    <property type="evidence" value="ECO:0007669"/>
    <property type="project" value="TreeGrafter"/>
</dbReference>